<reference evidence="8 9" key="1">
    <citation type="journal article" date="2015" name="Int. J. Syst. Evol. Microbiol.">
        <title>Sporolactobacillus shoreae sp. nov. and Sporolactobacillus spathodeae sp. nov., two spore-forming lactic acid bacteria isolated from tree barks in Thailand.</title>
        <authorList>
            <person name="Thamacharoensuk T."/>
            <person name="Kitahara M."/>
            <person name="Ohkuma M."/>
            <person name="Thongchul N."/>
            <person name="Tanasupawat S."/>
        </authorList>
    </citation>
    <scope>NUCLEOTIDE SEQUENCE [LARGE SCALE GENOMIC DNA]</scope>
    <source>
        <strain evidence="8 9">BK92</strain>
    </source>
</reference>
<dbReference type="FunFam" id="3.40.50.1580:FF:000001">
    <property type="entry name" value="MTA/SAH nucleosidase family protein"/>
    <property type="match status" value="1"/>
</dbReference>
<dbReference type="Gene3D" id="3.40.50.1580">
    <property type="entry name" value="Nucleoside phosphorylase domain"/>
    <property type="match status" value="1"/>
</dbReference>
<keyword evidence="4 6" id="KW-0486">Methionine biosynthesis</keyword>
<evidence type="ECO:0000313" key="8">
    <source>
        <dbReference type="EMBL" id="TGA99545.1"/>
    </source>
</evidence>
<comment type="similarity">
    <text evidence="6">Belongs to the PNP/UDP phosphorylase family. MtnN subfamily.</text>
</comment>
<dbReference type="RefSeq" id="WP_135347568.1">
    <property type="nucleotide sequence ID" value="NZ_SRJD01000003.1"/>
</dbReference>
<dbReference type="Pfam" id="PF01048">
    <property type="entry name" value="PNP_UDP_1"/>
    <property type="match status" value="1"/>
</dbReference>
<keyword evidence="2 6" id="KW-0028">Amino-acid biosynthesis</keyword>
<feature type="active site" description="Proton acceptor" evidence="6">
    <location>
        <position position="12"/>
    </location>
</feature>
<comment type="pathway">
    <text evidence="1 6">Amino-acid biosynthesis; L-methionine biosynthesis via salvage pathway; S-methyl-5-thio-alpha-D-ribose 1-phosphate from S-methyl-5'-thioadenosine (hydrolase route): step 1/2.</text>
</comment>
<dbReference type="GO" id="GO:0008782">
    <property type="term" value="F:adenosylhomocysteine nucleosidase activity"/>
    <property type="evidence" value="ECO:0007669"/>
    <property type="project" value="UniProtKB-UniRule"/>
</dbReference>
<evidence type="ECO:0000256" key="5">
    <source>
        <dbReference type="ARBA" id="ARBA00050313"/>
    </source>
</evidence>
<protein>
    <recommendedName>
        <fullName evidence="6">5'-methylthioadenosine/S-adenosylhomocysteine nucleosidase</fullName>
        <shortName evidence="6">MTA/SAH nucleosidase</shortName>
        <shortName evidence="6">MTAN</shortName>
        <ecNumber evidence="6">3.2.2.9</ecNumber>
    </recommendedName>
    <alternativeName>
        <fullName evidence="6">5'-deoxyadenosine nucleosidase</fullName>
        <shortName evidence="6">DOA nucleosidase</shortName>
        <shortName evidence="6">dAdo nucleosidase</shortName>
    </alternativeName>
    <alternativeName>
        <fullName evidence="6">5'-methylthioadenosine nucleosidase</fullName>
        <shortName evidence="6">MTA nucleosidase</shortName>
    </alternativeName>
    <alternativeName>
        <fullName evidence="6">S-adenosylhomocysteine nucleosidase</fullName>
        <shortName evidence="6">AdoHcy nucleosidase</shortName>
        <shortName evidence="6">SAH nucleosidase</shortName>
        <shortName evidence="6">SRH nucleosidase</shortName>
    </alternativeName>
</protein>
<evidence type="ECO:0000259" key="7">
    <source>
        <dbReference type="Pfam" id="PF01048"/>
    </source>
</evidence>
<dbReference type="InterPro" id="IPR000845">
    <property type="entry name" value="Nucleoside_phosphorylase_d"/>
</dbReference>
<accession>A0A4Z0GSC0</accession>
<dbReference type="PANTHER" id="PTHR46832">
    <property type="entry name" value="5'-METHYLTHIOADENOSINE/S-ADENOSYLHOMOCYSTEINE NUCLEOSIDASE"/>
    <property type="match status" value="1"/>
</dbReference>
<evidence type="ECO:0000313" key="9">
    <source>
        <dbReference type="Proteomes" id="UP000298347"/>
    </source>
</evidence>
<dbReference type="SUPFAM" id="SSF53167">
    <property type="entry name" value="Purine and uridine phosphorylases"/>
    <property type="match status" value="1"/>
</dbReference>
<comment type="catalytic activity">
    <reaction evidence="6">
        <text>S-adenosyl-L-homocysteine + H2O = S-(5-deoxy-D-ribos-5-yl)-L-homocysteine + adenine</text>
        <dbReference type="Rhea" id="RHEA:17805"/>
        <dbReference type="ChEBI" id="CHEBI:15377"/>
        <dbReference type="ChEBI" id="CHEBI:16708"/>
        <dbReference type="ChEBI" id="CHEBI:57856"/>
        <dbReference type="ChEBI" id="CHEBI:58195"/>
        <dbReference type="EC" id="3.2.2.9"/>
    </reaction>
</comment>
<organism evidence="8 9">
    <name type="scientific">Sporolactobacillus shoreae</name>
    <dbReference type="NCBI Taxonomy" id="1465501"/>
    <lineage>
        <taxon>Bacteria</taxon>
        <taxon>Bacillati</taxon>
        <taxon>Bacillota</taxon>
        <taxon>Bacilli</taxon>
        <taxon>Bacillales</taxon>
        <taxon>Sporolactobacillaceae</taxon>
        <taxon>Sporolactobacillus</taxon>
    </lineage>
</organism>
<evidence type="ECO:0000256" key="4">
    <source>
        <dbReference type="ARBA" id="ARBA00023167"/>
    </source>
</evidence>
<dbReference type="OrthoDB" id="9792278at2"/>
<dbReference type="Proteomes" id="UP000298347">
    <property type="component" value="Unassembled WGS sequence"/>
</dbReference>
<dbReference type="GO" id="GO:0019509">
    <property type="term" value="P:L-methionine salvage from methylthioadenosine"/>
    <property type="evidence" value="ECO:0007669"/>
    <property type="project" value="UniProtKB-UniRule"/>
</dbReference>
<evidence type="ECO:0000256" key="6">
    <source>
        <dbReference type="HAMAP-Rule" id="MF_01684"/>
    </source>
</evidence>
<dbReference type="EMBL" id="SRJD01000003">
    <property type="protein sequence ID" value="TGA99545.1"/>
    <property type="molecule type" value="Genomic_DNA"/>
</dbReference>
<feature type="binding site" evidence="6">
    <location>
        <position position="78"/>
    </location>
    <ligand>
        <name>substrate</name>
    </ligand>
</feature>
<dbReference type="UniPathway" id="UPA00904">
    <property type="reaction ID" value="UER00871"/>
</dbReference>
<evidence type="ECO:0000256" key="1">
    <source>
        <dbReference type="ARBA" id="ARBA00004945"/>
    </source>
</evidence>
<proteinExistence type="inferred from homology"/>
<keyword evidence="8" id="KW-0326">Glycosidase</keyword>
<feature type="binding site" evidence="6">
    <location>
        <position position="154"/>
    </location>
    <ligand>
        <name>substrate</name>
    </ligand>
</feature>
<dbReference type="InterPro" id="IPR010049">
    <property type="entry name" value="MTA_SAH_Nsdase"/>
</dbReference>
<dbReference type="EC" id="3.2.2.9" evidence="6"/>
<evidence type="ECO:0000256" key="2">
    <source>
        <dbReference type="ARBA" id="ARBA00022605"/>
    </source>
</evidence>
<dbReference type="CDD" id="cd09008">
    <property type="entry name" value="MTAN"/>
    <property type="match status" value="1"/>
</dbReference>
<comment type="caution">
    <text evidence="8">The sequence shown here is derived from an EMBL/GenBank/DDBJ whole genome shotgun (WGS) entry which is preliminary data.</text>
</comment>
<sequence>MKIGLIGAMEEEVEILKGEMIDTNETEVAHSRFYSGQLEGFDTVLLQSGIGKVNAALGTTLLIDRFHPDVVINTGSAGGTDAELSIGDVVISSGVIHHDVDATAFGYVPGQVPGMPAVYIPDTALSETAESAASAALEKHRIVRGKIATGDSFMADPKRIEVLKKQFPDVKAVEMEAASIAQVCLQFGVPFLIVRALSDIAGKKSNISFDQFLETAAKHSAQFVLAVLDRLKNDNEAEFHAK</sequence>
<dbReference type="NCBIfam" id="TIGR01704">
    <property type="entry name" value="MTA_SAH-Nsdase"/>
    <property type="match status" value="1"/>
</dbReference>
<feature type="active site" description="Proton donor" evidence="6">
    <location>
        <position position="199"/>
    </location>
</feature>
<feature type="binding site" evidence="6">
    <location>
        <begin position="175"/>
        <end position="176"/>
    </location>
    <ligand>
        <name>substrate</name>
    </ligand>
</feature>
<keyword evidence="9" id="KW-1185">Reference proteome</keyword>
<dbReference type="PANTHER" id="PTHR46832:SF1">
    <property type="entry name" value="5'-METHYLTHIOADENOSINE_S-ADENOSYLHOMOCYSTEINE NUCLEOSIDASE"/>
    <property type="match status" value="1"/>
</dbReference>
<dbReference type="NCBIfam" id="NF004079">
    <property type="entry name" value="PRK05584.1"/>
    <property type="match status" value="1"/>
</dbReference>
<dbReference type="GO" id="GO:0008930">
    <property type="term" value="F:methylthioadenosine nucleosidase activity"/>
    <property type="evidence" value="ECO:0007669"/>
    <property type="project" value="UniProtKB-UniRule"/>
</dbReference>
<evidence type="ECO:0000256" key="3">
    <source>
        <dbReference type="ARBA" id="ARBA00022801"/>
    </source>
</evidence>
<dbReference type="HAMAP" id="MF_01684">
    <property type="entry name" value="Salvage_MtnN"/>
    <property type="match status" value="1"/>
</dbReference>
<dbReference type="GO" id="GO:0019284">
    <property type="term" value="P:L-methionine salvage from S-adenosylmethionine"/>
    <property type="evidence" value="ECO:0007669"/>
    <property type="project" value="TreeGrafter"/>
</dbReference>
<comment type="catalytic activity">
    <reaction evidence="6">
        <text>S-methyl-5'-thioadenosine + H2O = 5-(methylsulfanyl)-D-ribose + adenine</text>
        <dbReference type="Rhea" id="RHEA:13617"/>
        <dbReference type="ChEBI" id="CHEBI:15377"/>
        <dbReference type="ChEBI" id="CHEBI:16708"/>
        <dbReference type="ChEBI" id="CHEBI:17509"/>
        <dbReference type="ChEBI" id="CHEBI:78440"/>
        <dbReference type="EC" id="3.2.2.9"/>
    </reaction>
</comment>
<name>A0A4Z0GSC0_9BACL</name>
<dbReference type="GO" id="GO:0005829">
    <property type="term" value="C:cytosol"/>
    <property type="evidence" value="ECO:0007669"/>
    <property type="project" value="TreeGrafter"/>
</dbReference>
<comment type="catalytic activity">
    <reaction evidence="5">
        <text>5'-deoxyadenosine + H2O = 5-deoxy-D-ribose + adenine</text>
        <dbReference type="Rhea" id="RHEA:29859"/>
        <dbReference type="ChEBI" id="CHEBI:15377"/>
        <dbReference type="ChEBI" id="CHEBI:16708"/>
        <dbReference type="ChEBI" id="CHEBI:17319"/>
        <dbReference type="ChEBI" id="CHEBI:149540"/>
        <dbReference type="EC" id="3.2.2.9"/>
    </reaction>
    <physiologicalReaction direction="left-to-right" evidence="5">
        <dbReference type="Rhea" id="RHEA:29860"/>
    </physiologicalReaction>
</comment>
<keyword evidence="3 6" id="KW-0378">Hydrolase</keyword>
<gene>
    <name evidence="6 8" type="primary">mtnN</name>
    <name evidence="8" type="ORF">E4665_04265</name>
</gene>
<feature type="domain" description="Nucleoside phosphorylase" evidence="7">
    <location>
        <begin position="2"/>
        <end position="228"/>
    </location>
</feature>
<dbReference type="AlphaFoldDB" id="A0A4Z0GSC0"/>
<comment type="function">
    <text evidence="6">Catalyzes the irreversible cleavage of the glycosidic bond in both 5'-methylthioadenosine (MTA) and S-adenosylhomocysteine (SAH/AdoHcy) to adenine and the corresponding thioribose, 5'-methylthioribose and S-ribosylhomocysteine, respectively. Also cleaves 5'-deoxyadenosine, a toxic by-product of radical S-adenosylmethionine (SAM) enzymes, into 5-deoxyribose and adenine.</text>
</comment>
<dbReference type="InterPro" id="IPR035994">
    <property type="entry name" value="Nucleoside_phosphorylase_sf"/>
</dbReference>
<dbReference type="GO" id="GO:0009164">
    <property type="term" value="P:nucleoside catabolic process"/>
    <property type="evidence" value="ECO:0007669"/>
    <property type="project" value="InterPro"/>
</dbReference>